<comment type="caution">
    <text evidence="1">The sequence shown here is derived from an EMBL/GenBank/DDBJ whole genome shotgun (WGS) entry which is preliminary data.</text>
</comment>
<dbReference type="Proteomes" id="UP000467132">
    <property type="component" value="Unassembled WGS sequence"/>
</dbReference>
<keyword evidence="2" id="KW-1185">Reference proteome</keyword>
<dbReference type="EMBL" id="QXXA01000006">
    <property type="protein sequence ID" value="NBI06504.1"/>
    <property type="molecule type" value="Genomic_DNA"/>
</dbReference>
<protein>
    <submittedName>
        <fullName evidence="1">Uncharacterized protein</fullName>
    </submittedName>
</protein>
<name>A0A845QWY8_9CLOT</name>
<evidence type="ECO:0000313" key="2">
    <source>
        <dbReference type="Proteomes" id="UP000467132"/>
    </source>
</evidence>
<organism evidence="1 2">
    <name type="scientific">Senegalia massiliensis</name>
    <dbReference type="NCBI Taxonomy" id="1720316"/>
    <lineage>
        <taxon>Bacteria</taxon>
        <taxon>Bacillati</taxon>
        <taxon>Bacillota</taxon>
        <taxon>Clostridia</taxon>
        <taxon>Eubacteriales</taxon>
        <taxon>Clostridiaceae</taxon>
        <taxon>Senegalia</taxon>
    </lineage>
</organism>
<gene>
    <name evidence="1" type="ORF">D3Z33_06460</name>
</gene>
<evidence type="ECO:0000313" key="1">
    <source>
        <dbReference type="EMBL" id="NBI06504.1"/>
    </source>
</evidence>
<dbReference type="AlphaFoldDB" id="A0A845QWY8"/>
<sequence length="16" mass="2189">MKEYIRFYNERRLQKN</sequence>
<reference evidence="1 2" key="1">
    <citation type="submission" date="2018-08" db="EMBL/GenBank/DDBJ databases">
        <title>Murine metabolic-syndrome-specific gut microbial biobank.</title>
        <authorList>
            <person name="Liu C."/>
        </authorList>
    </citation>
    <scope>NUCLEOTIDE SEQUENCE [LARGE SCALE GENOMIC DNA]</scope>
    <source>
        <strain evidence="1 2">583</strain>
    </source>
</reference>
<accession>A0A845QWY8</accession>
<proteinExistence type="predicted"/>